<accession>A0A9P4PYZ7</accession>
<proteinExistence type="predicted"/>
<reference evidence="2" key="1">
    <citation type="journal article" date="2020" name="Stud. Mycol.">
        <title>101 Dothideomycetes genomes: a test case for predicting lifestyles and emergence of pathogens.</title>
        <authorList>
            <person name="Haridas S."/>
            <person name="Albert R."/>
            <person name="Binder M."/>
            <person name="Bloem J."/>
            <person name="Labutti K."/>
            <person name="Salamov A."/>
            <person name="Andreopoulos B."/>
            <person name="Baker S."/>
            <person name="Barry K."/>
            <person name="Bills G."/>
            <person name="Bluhm B."/>
            <person name="Cannon C."/>
            <person name="Castanera R."/>
            <person name="Culley D."/>
            <person name="Daum C."/>
            <person name="Ezra D."/>
            <person name="Gonzalez J."/>
            <person name="Henrissat B."/>
            <person name="Kuo A."/>
            <person name="Liang C."/>
            <person name="Lipzen A."/>
            <person name="Lutzoni F."/>
            <person name="Magnuson J."/>
            <person name="Mondo S."/>
            <person name="Nolan M."/>
            <person name="Ohm R."/>
            <person name="Pangilinan J."/>
            <person name="Park H.-J."/>
            <person name="Ramirez L."/>
            <person name="Alfaro M."/>
            <person name="Sun H."/>
            <person name="Tritt A."/>
            <person name="Yoshinaga Y."/>
            <person name="Zwiers L.-H."/>
            <person name="Turgeon B."/>
            <person name="Goodwin S."/>
            <person name="Spatafora J."/>
            <person name="Crous P."/>
            <person name="Grigoriev I."/>
        </authorList>
    </citation>
    <scope>NUCLEOTIDE SEQUENCE</scope>
    <source>
        <strain evidence="2">CBS 116435</strain>
    </source>
</reference>
<comment type="caution">
    <text evidence="2">The sequence shown here is derived from an EMBL/GenBank/DDBJ whole genome shotgun (WGS) entry which is preliminary data.</text>
</comment>
<dbReference type="EMBL" id="MU003877">
    <property type="protein sequence ID" value="KAF2716410.1"/>
    <property type="molecule type" value="Genomic_DNA"/>
</dbReference>
<evidence type="ECO:0000313" key="2">
    <source>
        <dbReference type="EMBL" id="KAF2716410.1"/>
    </source>
</evidence>
<evidence type="ECO:0000256" key="1">
    <source>
        <dbReference type="SAM" id="Phobius"/>
    </source>
</evidence>
<keyword evidence="1" id="KW-0812">Transmembrane</keyword>
<feature type="transmembrane region" description="Helical" evidence="1">
    <location>
        <begin position="22"/>
        <end position="39"/>
    </location>
</feature>
<keyword evidence="1" id="KW-0472">Membrane</keyword>
<dbReference type="Proteomes" id="UP000799441">
    <property type="component" value="Unassembled WGS sequence"/>
</dbReference>
<gene>
    <name evidence="2" type="ORF">K431DRAFT_19247</name>
</gene>
<evidence type="ECO:0000313" key="3">
    <source>
        <dbReference type="Proteomes" id="UP000799441"/>
    </source>
</evidence>
<organism evidence="2 3">
    <name type="scientific">Polychaeton citri CBS 116435</name>
    <dbReference type="NCBI Taxonomy" id="1314669"/>
    <lineage>
        <taxon>Eukaryota</taxon>
        <taxon>Fungi</taxon>
        <taxon>Dikarya</taxon>
        <taxon>Ascomycota</taxon>
        <taxon>Pezizomycotina</taxon>
        <taxon>Dothideomycetes</taxon>
        <taxon>Dothideomycetidae</taxon>
        <taxon>Capnodiales</taxon>
        <taxon>Capnodiaceae</taxon>
        <taxon>Polychaeton</taxon>
    </lineage>
</organism>
<sequence>MGERAVVSTPADSRLNSVDGCAFAWEAIWLLLLALLYSIPHTSLADRSGDFGVIQDNHNALYSPRLSQWRNGRSGPRLSRPGISSTHNPCPAGFPGQDTSVTLGFMHYRAVLCSMSLSKTRRLG</sequence>
<protein>
    <submittedName>
        <fullName evidence="2">Uncharacterized protein</fullName>
    </submittedName>
</protein>
<dbReference type="AlphaFoldDB" id="A0A9P4PYZ7"/>
<name>A0A9P4PYZ7_9PEZI</name>
<keyword evidence="3" id="KW-1185">Reference proteome</keyword>
<keyword evidence="1" id="KW-1133">Transmembrane helix</keyword>